<keyword evidence="1" id="KW-0812">Transmembrane</keyword>
<accession>A0AAD6YFF1</accession>
<gene>
    <name evidence="2" type="ORF">GGX14DRAFT_542282</name>
</gene>
<organism evidence="2 3">
    <name type="scientific">Mycena pura</name>
    <dbReference type="NCBI Taxonomy" id="153505"/>
    <lineage>
        <taxon>Eukaryota</taxon>
        <taxon>Fungi</taxon>
        <taxon>Dikarya</taxon>
        <taxon>Basidiomycota</taxon>
        <taxon>Agaricomycotina</taxon>
        <taxon>Agaricomycetes</taxon>
        <taxon>Agaricomycetidae</taxon>
        <taxon>Agaricales</taxon>
        <taxon>Marasmiineae</taxon>
        <taxon>Mycenaceae</taxon>
        <taxon>Mycena</taxon>
    </lineage>
</organism>
<keyword evidence="3" id="KW-1185">Reference proteome</keyword>
<dbReference type="EMBL" id="JARJCW010000020">
    <property type="protein sequence ID" value="KAJ7213995.1"/>
    <property type="molecule type" value="Genomic_DNA"/>
</dbReference>
<dbReference type="Proteomes" id="UP001219525">
    <property type="component" value="Unassembled WGS sequence"/>
</dbReference>
<dbReference type="AlphaFoldDB" id="A0AAD6YFF1"/>
<protein>
    <submittedName>
        <fullName evidence="2">Uncharacterized protein</fullName>
    </submittedName>
</protein>
<evidence type="ECO:0000313" key="2">
    <source>
        <dbReference type="EMBL" id="KAJ7213995.1"/>
    </source>
</evidence>
<feature type="transmembrane region" description="Helical" evidence="1">
    <location>
        <begin position="101"/>
        <end position="124"/>
    </location>
</feature>
<comment type="caution">
    <text evidence="2">The sequence shown here is derived from an EMBL/GenBank/DDBJ whole genome shotgun (WGS) entry which is preliminary data.</text>
</comment>
<evidence type="ECO:0000256" key="1">
    <source>
        <dbReference type="SAM" id="Phobius"/>
    </source>
</evidence>
<name>A0AAD6YFF1_9AGAR</name>
<keyword evidence="1" id="KW-1133">Transmembrane helix</keyword>
<evidence type="ECO:0000313" key="3">
    <source>
        <dbReference type="Proteomes" id="UP001219525"/>
    </source>
</evidence>
<feature type="transmembrane region" description="Helical" evidence="1">
    <location>
        <begin position="631"/>
        <end position="658"/>
    </location>
</feature>
<reference evidence="2" key="1">
    <citation type="submission" date="2023-03" db="EMBL/GenBank/DDBJ databases">
        <title>Massive genome expansion in bonnet fungi (Mycena s.s.) driven by repeated elements and novel gene families across ecological guilds.</title>
        <authorList>
            <consortium name="Lawrence Berkeley National Laboratory"/>
            <person name="Harder C.B."/>
            <person name="Miyauchi S."/>
            <person name="Viragh M."/>
            <person name="Kuo A."/>
            <person name="Thoen E."/>
            <person name="Andreopoulos B."/>
            <person name="Lu D."/>
            <person name="Skrede I."/>
            <person name="Drula E."/>
            <person name="Henrissat B."/>
            <person name="Morin E."/>
            <person name="Kohler A."/>
            <person name="Barry K."/>
            <person name="LaButti K."/>
            <person name="Morin E."/>
            <person name="Salamov A."/>
            <person name="Lipzen A."/>
            <person name="Mereny Z."/>
            <person name="Hegedus B."/>
            <person name="Baldrian P."/>
            <person name="Stursova M."/>
            <person name="Weitz H."/>
            <person name="Taylor A."/>
            <person name="Grigoriev I.V."/>
            <person name="Nagy L.G."/>
            <person name="Martin F."/>
            <person name="Kauserud H."/>
        </authorList>
    </citation>
    <scope>NUCLEOTIDE SEQUENCE</scope>
    <source>
        <strain evidence="2">9144</strain>
    </source>
</reference>
<sequence>MNQFIHVARDPPRTLFALSKMTLLIRHVTVGEAATVINVFVTFFEYSLALAIVALLVYFTPPVHSALAWNVIGRSLHSSLWPTILRTDSTSARGTGLRVAFFTYLSFAVTILVAVAGVVMPLGLKNGPMLSNPPQNVSAAFIKDTSPIGMATSSSDGFTYSRVCGALGPMTCPGNSDGNTTAIAPEIFERFSTPYGPFGMLFRQWYEGLAGYNYLASLGIFSTTESLILRNGIFAVDGLVVDMDTPGVGLWNHTLPTESPEGAVWSEDLMWLEPVTACVDTNLTLDYILTSTDSPTHIEVYNITDRGGFFNLTHDEPPLDRDGQNIDVLQHAYKGTVLSNFYAMDSFKNLTRNESYYGRTFLTNESLTNIIAGTFQLHDLLYLWSGSANFTFGSDAPDLRTLCQGYGGADSANISNVAVTCNLLIAPPTRSDGGDPRKPDLNSTWTQRMYGCASTTRARMQRAEFSFNGTKDLNALSISRSNIDTPVLWATEKTELNITDIDVFWGRVPDSYENDDALWTTRSDVLYIPAGGTDISGFAAAGQPSTLPALAWSTVANGQATPSVMDYSGQSNFALLSMLQNLIIADPTNGAAQMLNMMWTDLIANNMRGSDSRSSLLVQKNVPSVAYDMRYAAPGILLLAMWVPVFGGAAFVLVAGLLKFSYLRHLLTHTGAGRIALGSSALKPMHPVPTRMGSVDPETERKWALGAGRTPVAFQPVDYGFSMPFSNKGTEFSAVANQDSPKW</sequence>
<proteinExistence type="predicted"/>
<keyword evidence="1" id="KW-0472">Membrane</keyword>